<protein>
    <submittedName>
        <fullName evidence="1">Cys-rich protein</fullName>
    </submittedName>
</protein>
<keyword evidence="2" id="KW-1185">Reference proteome</keyword>
<organism evidence="1 2">
    <name type="scientific">Leptospira harrisiae</name>
    <dbReference type="NCBI Taxonomy" id="2023189"/>
    <lineage>
        <taxon>Bacteria</taxon>
        <taxon>Pseudomonadati</taxon>
        <taxon>Spirochaetota</taxon>
        <taxon>Spirochaetia</taxon>
        <taxon>Leptospirales</taxon>
        <taxon>Leptospiraceae</taxon>
        <taxon>Leptospira</taxon>
    </lineage>
</organism>
<dbReference type="EMBL" id="NPDX01000001">
    <property type="protein sequence ID" value="PJZ85697.1"/>
    <property type="molecule type" value="Genomic_DNA"/>
</dbReference>
<proteinExistence type="predicted"/>
<dbReference type="AlphaFoldDB" id="A0A2N0AN43"/>
<dbReference type="Proteomes" id="UP000232145">
    <property type="component" value="Unassembled WGS sequence"/>
</dbReference>
<dbReference type="NCBIfam" id="TIGR04453">
    <property type="entry name" value="Lepto_8Cys"/>
    <property type="match status" value="1"/>
</dbReference>
<dbReference type="InterPro" id="IPR031029">
    <property type="entry name" value="Lepto_8Cys"/>
</dbReference>
<evidence type="ECO:0000313" key="1">
    <source>
        <dbReference type="EMBL" id="PJZ85697.1"/>
    </source>
</evidence>
<accession>A0A2N0AN43</accession>
<reference evidence="1 2" key="1">
    <citation type="submission" date="2017-07" db="EMBL/GenBank/DDBJ databases">
        <title>Leptospira spp. isolated from tropical soils.</title>
        <authorList>
            <person name="Thibeaux R."/>
            <person name="Iraola G."/>
            <person name="Ferres I."/>
            <person name="Bierque E."/>
            <person name="Girault D."/>
            <person name="Soupe-Gilbert M.-E."/>
            <person name="Picardeau M."/>
            <person name="Goarant C."/>
        </authorList>
    </citation>
    <scope>NUCLEOTIDE SEQUENCE [LARGE SCALE GENOMIC DNA]</scope>
    <source>
        <strain evidence="1 2">FH2-B-A1</strain>
    </source>
</reference>
<evidence type="ECO:0000313" key="2">
    <source>
        <dbReference type="Proteomes" id="UP000232145"/>
    </source>
</evidence>
<name>A0A2N0AN43_9LEPT</name>
<gene>
    <name evidence="1" type="ORF">CH364_05705</name>
</gene>
<dbReference type="OrthoDB" id="332344at2"/>
<dbReference type="RefSeq" id="WP_100742586.1">
    <property type="nucleotide sequence ID" value="NZ_NPDW01000001.1"/>
</dbReference>
<comment type="caution">
    <text evidence="1">The sequence shown here is derived from an EMBL/GenBank/DDBJ whole genome shotgun (WGS) entry which is preliminary data.</text>
</comment>
<sequence length="94" mass="10482">MKHGNWILTLALALFLVNCQDIVEKKCQAACEVFISCTEEELKLTLAPDVKRTGRIQCMDGCTTHNSDILQCYDQEPNSCKGFGQCLIQIGTLE</sequence>